<gene>
    <name evidence="1" type="ORF">CLNEO_21090</name>
</gene>
<dbReference type="OrthoDB" id="9792160at2"/>
<sequence length="172" mass="19916">MQKEFLLVDGYNIIHAWDDLRELANDVSLESARQKLMDILSNYKGVKNATIILVFDGYLVKGNIGTAYSYHNIFVVYTKEAETADHYIERVVTAMPKHYRVRVATGDGLEQLIIYGQGAARMTAKELRLEIDTEANYLRKRYIENRPPKNNILADHLDQEALEWIEALRRKK</sequence>
<dbReference type="STRING" id="36847.CLNEO_21090"/>
<dbReference type="RefSeq" id="WP_096348807.1">
    <property type="nucleotide sequence ID" value="NZ_LRVM01000007.1"/>
</dbReference>
<protein>
    <submittedName>
        <fullName evidence="1">YacP-like NYN domain protein</fullName>
    </submittedName>
</protein>
<comment type="caution">
    <text evidence="1">The sequence shown here is derived from an EMBL/GenBank/DDBJ whole genome shotgun (WGS) entry which is preliminary data.</text>
</comment>
<dbReference type="Proteomes" id="UP000070539">
    <property type="component" value="Unassembled WGS sequence"/>
</dbReference>
<name>A0A136WD47_9FIRM</name>
<dbReference type="InterPro" id="IPR010298">
    <property type="entry name" value="YacP-like"/>
</dbReference>
<organism evidence="1 2">
    <name type="scientific">Anaerotignum neopropionicum</name>
    <dbReference type="NCBI Taxonomy" id="36847"/>
    <lineage>
        <taxon>Bacteria</taxon>
        <taxon>Bacillati</taxon>
        <taxon>Bacillota</taxon>
        <taxon>Clostridia</taxon>
        <taxon>Lachnospirales</taxon>
        <taxon>Anaerotignaceae</taxon>
        <taxon>Anaerotignum</taxon>
    </lineage>
</organism>
<dbReference type="AlphaFoldDB" id="A0A136WD47"/>
<reference evidence="1 2" key="1">
    <citation type="submission" date="2016-01" db="EMBL/GenBank/DDBJ databases">
        <title>Genome sequence of Clostridium neopropionicum X4, DSM-3847.</title>
        <authorList>
            <person name="Poehlein A."/>
            <person name="Beck M.H."/>
            <person name="Bengelsdorf F.R."/>
            <person name="Daniel R."/>
            <person name="Duerre P."/>
        </authorList>
    </citation>
    <scope>NUCLEOTIDE SEQUENCE [LARGE SCALE GENOMIC DNA]</scope>
    <source>
        <strain evidence="1 2">DSM-3847</strain>
    </source>
</reference>
<dbReference type="EMBL" id="LRVM01000007">
    <property type="protein sequence ID" value="KXL52414.1"/>
    <property type="molecule type" value="Genomic_DNA"/>
</dbReference>
<dbReference type="CDD" id="cd10912">
    <property type="entry name" value="PIN_YacP-like"/>
    <property type="match status" value="1"/>
</dbReference>
<dbReference type="Pfam" id="PF05991">
    <property type="entry name" value="NYN_YacP"/>
    <property type="match status" value="1"/>
</dbReference>
<accession>A0A136WD47</accession>
<dbReference type="PANTHER" id="PTHR34547">
    <property type="entry name" value="YACP-LIKE NYN DOMAIN PROTEIN"/>
    <property type="match status" value="1"/>
</dbReference>
<dbReference type="PATRIC" id="fig|36847.3.peg.2473"/>
<evidence type="ECO:0000313" key="2">
    <source>
        <dbReference type="Proteomes" id="UP000070539"/>
    </source>
</evidence>
<dbReference type="PANTHER" id="PTHR34547:SF1">
    <property type="entry name" value="YACP-LIKE NYN DOMAIN PROTEIN"/>
    <property type="match status" value="1"/>
</dbReference>
<proteinExistence type="predicted"/>
<evidence type="ECO:0000313" key="1">
    <source>
        <dbReference type="EMBL" id="KXL52414.1"/>
    </source>
</evidence>
<keyword evidence="2" id="KW-1185">Reference proteome</keyword>